<name>E4XGW4_OIKDI</name>
<dbReference type="InterPro" id="IPR036444">
    <property type="entry name" value="PLipase_A2_dom_sf"/>
</dbReference>
<dbReference type="OrthoDB" id="5964882at2759"/>
<dbReference type="AlphaFoldDB" id="E4XGW4"/>
<evidence type="ECO:0000313" key="1">
    <source>
        <dbReference type="EMBL" id="CBY09912.1"/>
    </source>
</evidence>
<dbReference type="GO" id="GO:0050482">
    <property type="term" value="P:arachidonate secretion"/>
    <property type="evidence" value="ECO:0007669"/>
    <property type="project" value="InterPro"/>
</dbReference>
<reference evidence="1 3" key="1">
    <citation type="journal article" date="2010" name="Science">
        <title>Plasticity of animal genome architecture unmasked by rapid evolution of a pelagic tunicate.</title>
        <authorList>
            <person name="Denoeud F."/>
            <person name="Henriet S."/>
            <person name="Mungpakdee S."/>
            <person name="Aury J.M."/>
            <person name="Da Silva C."/>
            <person name="Brinkmann H."/>
            <person name="Mikhaleva J."/>
            <person name="Olsen L.C."/>
            <person name="Jubin C."/>
            <person name="Canestro C."/>
            <person name="Bouquet J.M."/>
            <person name="Danks G."/>
            <person name="Poulain J."/>
            <person name="Campsteijn C."/>
            <person name="Adamski M."/>
            <person name="Cross I."/>
            <person name="Yadetie F."/>
            <person name="Muffato M."/>
            <person name="Louis A."/>
            <person name="Butcher S."/>
            <person name="Tsagkogeorga G."/>
            <person name="Konrad A."/>
            <person name="Singh S."/>
            <person name="Jensen M.F."/>
            <person name="Cong E.H."/>
            <person name="Eikeseth-Otteraa H."/>
            <person name="Noel B."/>
            <person name="Anthouard V."/>
            <person name="Porcel B.M."/>
            <person name="Kachouri-Lafond R."/>
            <person name="Nishino A."/>
            <person name="Ugolini M."/>
            <person name="Chourrout P."/>
            <person name="Nishida H."/>
            <person name="Aasland R."/>
            <person name="Huzurbazar S."/>
            <person name="Westhof E."/>
            <person name="Delsuc F."/>
            <person name="Lehrach H."/>
            <person name="Reinhardt R."/>
            <person name="Weissenbach J."/>
            <person name="Roy S.W."/>
            <person name="Artiguenave F."/>
            <person name="Postlethwait J.H."/>
            <person name="Manak J.R."/>
            <person name="Thompson E.M."/>
            <person name="Jaillon O."/>
            <person name="Du Pasquier L."/>
            <person name="Boudinot P."/>
            <person name="Liberles D.A."/>
            <person name="Volff J.N."/>
            <person name="Philippe H."/>
            <person name="Lenhard B."/>
            <person name="Roest Crollius H."/>
            <person name="Wincker P."/>
            <person name="Chourrout D."/>
        </authorList>
    </citation>
    <scope>NUCLEOTIDE SEQUENCE [LARGE SCALE GENOMIC DNA]</scope>
</reference>
<dbReference type="GO" id="GO:0006644">
    <property type="term" value="P:phospholipid metabolic process"/>
    <property type="evidence" value="ECO:0007669"/>
    <property type="project" value="InterPro"/>
</dbReference>
<keyword evidence="3" id="KW-1185">Reference proteome</keyword>
<proteinExistence type="predicted"/>
<dbReference type="SUPFAM" id="SSF48619">
    <property type="entry name" value="Phospholipase A2, PLA2"/>
    <property type="match status" value="1"/>
</dbReference>
<evidence type="ECO:0000313" key="3">
    <source>
        <dbReference type="Proteomes" id="UP000001307"/>
    </source>
</evidence>
<protein>
    <submittedName>
        <fullName evidence="2">Oikosin 51b</fullName>
    </submittedName>
</protein>
<dbReference type="Proteomes" id="UP000001307">
    <property type="component" value="Unassembled WGS sequence"/>
</dbReference>
<gene>
    <name evidence="2" type="primary">oik51b</name>
    <name evidence="1" type="ORF">GSOID_T00010729001</name>
</gene>
<organism evidence="1 3">
    <name type="scientific">Oikopleura dioica</name>
    <name type="common">Tunicate</name>
    <dbReference type="NCBI Taxonomy" id="34765"/>
    <lineage>
        <taxon>Eukaryota</taxon>
        <taxon>Metazoa</taxon>
        <taxon>Chordata</taxon>
        <taxon>Tunicata</taxon>
        <taxon>Appendicularia</taxon>
        <taxon>Copelata</taxon>
        <taxon>Oikopleuridae</taxon>
        <taxon>Oikopleura</taxon>
    </lineage>
</organism>
<reference evidence="2" key="2">
    <citation type="submission" date="2012-03" db="EMBL/GenBank/DDBJ databases">
        <title>The evolving proteome of a complex extracellular matrix, the Oikopleura house.</title>
        <authorList>
            <person name="Hosp J."/>
            <person name="Sagane Y."/>
            <person name="Danks G."/>
            <person name="Thompson E.M."/>
        </authorList>
    </citation>
    <scope>NUCLEOTIDE SEQUENCE</scope>
</reference>
<sequence>MKFLASILSSVFASHYRAGSYQYAPVNGEMAVTRTMAWRRTMDGYGSGCTQADVDNQIESAQMIVEQIHDYATGALLIDQLNNGTSGTYIVNEIETSASLDSNSHYCFGSIDEEFAISQPFTQTSSGCCTISMQDDNGASFDGSYIFTSMVADVTNNSPRFNIPAVWYIMTGCTDQSLYLNPVDSDGDTIKCRWATMAEAGALARDNGDFDSLILDADLCKVTYDPSADVFGAGIKPIAIQVEDFASDGTLRSSMPAQFMATVWTPGMPVSKKELRQIEQSNSKLFVGLFGDDEHDDHSDLHARGRRQISDGEPDHCQGLPTFTGASPANGDYYSFSGSWSMSWFSEYSTSFGTYVDMDRIVFSSMPAGMTCSVVDTSNGQSDCSWTPTADQLGKEYDLCATAYDPIGRNSERVCIKLFAQAAKVNAKWWLIQWASGFASFTGAGGVSGEATAATASALWNYGCSSRGELEPFQKNAGRIVDEIDLAINAWKKCARCSVDIFQPGSLVSSLWEYPEPTAYVCDASSPFEKAICECDKALANVLGNIGSPDVTFMDYDETLCDATSSSTIDHMPMCCLNNLGSFQMYSVPSEVCCESNQLKPIGTCSVEEGIAYSRTIPFY</sequence>
<dbReference type="EMBL" id="FN653049">
    <property type="protein sequence ID" value="CBY09912.1"/>
    <property type="molecule type" value="Genomic_DNA"/>
</dbReference>
<accession>E4XGW4</accession>
<evidence type="ECO:0000313" key="2">
    <source>
        <dbReference type="EMBL" id="CCG47904.1"/>
    </source>
</evidence>
<dbReference type="EMBL" id="HE774661">
    <property type="protein sequence ID" value="CCG47904.1"/>
    <property type="molecule type" value="Genomic_DNA"/>
</dbReference>
<dbReference type="Gene3D" id="1.20.90.10">
    <property type="entry name" value="Phospholipase A2 domain"/>
    <property type="match status" value="1"/>
</dbReference>
<dbReference type="GO" id="GO:0004623">
    <property type="term" value="F:phospholipase A2 activity"/>
    <property type="evidence" value="ECO:0007669"/>
    <property type="project" value="InterPro"/>
</dbReference>